<dbReference type="PANTHER" id="PTHR34222">
    <property type="entry name" value="GAG_PRE-INTEGRS DOMAIN-CONTAINING PROTEIN"/>
    <property type="match status" value="1"/>
</dbReference>
<proteinExistence type="predicted"/>
<organism evidence="1">
    <name type="scientific">Arundo donax</name>
    <name type="common">Giant reed</name>
    <name type="synonym">Donax arundinaceus</name>
    <dbReference type="NCBI Taxonomy" id="35708"/>
    <lineage>
        <taxon>Eukaryota</taxon>
        <taxon>Viridiplantae</taxon>
        <taxon>Streptophyta</taxon>
        <taxon>Embryophyta</taxon>
        <taxon>Tracheophyta</taxon>
        <taxon>Spermatophyta</taxon>
        <taxon>Magnoliopsida</taxon>
        <taxon>Liliopsida</taxon>
        <taxon>Poales</taxon>
        <taxon>Poaceae</taxon>
        <taxon>PACMAD clade</taxon>
        <taxon>Arundinoideae</taxon>
        <taxon>Arundineae</taxon>
        <taxon>Arundo</taxon>
    </lineage>
</organism>
<reference evidence="1" key="2">
    <citation type="journal article" date="2015" name="Data Brief">
        <title>Shoot transcriptome of the giant reed, Arundo donax.</title>
        <authorList>
            <person name="Barrero R.A."/>
            <person name="Guerrero F.D."/>
            <person name="Moolhuijzen P."/>
            <person name="Goolsby J.A."/>
            <person name="Tidwell J."/>
            <person name="Bellgard S.E."/>
            <person name="Bellgard M.I."/>
        </authorList>
    </citation>
    <scope>NUCLEOTIDE SEQUENCE</scope>
    <source>
        <tissue evidence="1">Shoot tissue taken approximately 20 cm above the soil surface</tissue>
    </source>
</reference>
<evidence type="ECO:0008006" key="2">
    <source>
        <dbReference type="Google" id="ProtNLM"/>
    </source>
</evidence>
<sequence>MQATRIMHELIHLKQGTKSVTEYASEVKKLYMDAHYYHPFEPLDKKDMAFHHNGSNHLRASFFLDGLSQEFYLRRQLIFSKFEWPSLDEIIASIIEKTRLGFPKLDDHRRVDASAALSMKDSRTPKSRGDQGKKKLFCEHCQCEGHAIEKCFKLHGYPPGWKKGRSQLGGAQSGKWN</sequence>
<reference evidence="1" key="1">
    <citation type="submission" date="2014-09" db="EMBL/GenBank/DDBJ databases">
        <authorList>
            <person name="Magalhaes I.L.F."/>
            <person name="Oliveira U."/>
            <person name="Santos F.R."/>
            <person name="Vidigal T.H.D.A."/>
            <person name="Brescovit A.D."/>
            <person name="Santos A.J."/>
        </authorList>
    </citation>
    <scope>NUCLEOTIDE SEQUENCE</scope>
    <source>
        <tissue evidence="1">Shoot tissue taken approximately 20 cm above the soil surface</tissue>
    </source>
</reference>
<protein>
    <recommendedName>
        <fullName evidence="2">Retrotransposon gag domain-containing protein</fullName>
    </recommendedName>
</protein>
<dbReference type="PANTHER" id="PTHR34222:SF100">
    <property type="entry name" value="CCHC-TYPE DOMAIN-CONTAINING PROTEIN"/>
    <property type="match status" value="1"/>
</dbReference>
<dbReference type="AlphaFoldDB" id="A0A0A9H027"/>
<accession>A0A0A9H027</accession>
<dbReference type="EMBL" id="GBRH01167799">
    <property type="protein sequence ID" value="JAE30097.1"/>
    <property type="molecule type" value="Transcribed_RNA"/>
</dbReference>
<name>A0A0A9H027_ARUDO</name>
<evidence type="ECO:0000313" key="1">
    <source>
        <dbReference type="EMBL" id="JAE30097.1"/>
    </source>
</evidence>